<dbReference type="AlphaFoldDB" id="A0A319ES65"/>
<name>A0A319ES65_ASPSB</name>
<accession>A0A319ES65</accession>
<proteinExistence type="predicted"/>
<keyword evidence="3" id="KW-1185">Reference proteome</keyword>
<evidence type="ECO:0000313" key="2">
    <source>
        <dbReference type="EMBL" id="PYI03759.1"/>
    </source>
</evidence>
<dbReference type="Proteomes" id="UP000248423">
    <property type="component" value="Unassembled WGS sequence"/>
</dbReference>
<reference evidence="2 3" key="1">
    <citation type="submission" date="2018-02" db="EMBL/GenBank/DDBJ databases">
        <title>The genomes of Aspergillus section Nigri reveals drivers in fungal speciation.</title>
        <authorList>
            <consortium name="DOE Joint Genome Institute"/>
            <person name="Vesth T.C."/>
            <person name="Nybo J."/>
            <person name="Theobald S."/>
            <person name="Brandl J."/>
            <person name="Frisvad J.C."/>
            <person name="Nielsen K.F."/>
            <person name="Lyhne E.K."/>
            <person name="Kogle M.E."/>
            <person name="Kuo A."/>
            <person name="Riley R."/>
            <person name="Clum A."/>
            <person name="Nolan M."/>
            <person name="Lipzen A."/>
            <person name="Salamov A."/>
            <person name="Henrissat B."/>
            <person name="Wiebenga A."/>
            <person name="De vries R.P."/>
            <person name="Grigoriev I.V."/>
            <person name="Mortensen U.H."/>
            <person name="Andersen M.R."/>
            <person name="Baker S.E."/>
        </authorList>
    </citation>
    <scope>NUCLEOTIDE SEQUENCE [LARGE SCALE GENOMIC DNA]</scope>
    <source>
        <strain evidence="2 3">CBS 121057</strain>
    </source>
</reference>
<organism evidence="2 3">
    <name type="scientific">Aspergillus sclerotiicarbonarius (strain CBS 121057 / IBT 28362)</name>
    <dbReference type="NCBI Taxonomy" id="1448318"/>
    <lineage>
        <taxon>Eukaryota</taxon>
        <taxon>Fungi</taxon>
        <taxon>Dikarya</taxon>
        <taxon>Ascomycota</taxon>
        <taxon>Pezizomycotina</taxon>
        <taxon>Eurotiomycetes</taxon>
        <taxon>Eurotiomycetidae</taxon>
        <taxon>Eurotiales</taxon>
        <taxon>Aspergillaceae</taxon>
        <taxon>Aspergillus</taxon>
        <taxon>Aspergillus subgen. Circumdati</taxon>
    </lineage>
</organism>
<evidence type="ECO:0000313" key="3">
    <source>
        <dbReference type="Proteomes" id="UP000248423"/>
    </source>
</evidence>
<dbReference type="OrthoDB" id="5420368at2759"/>
<dbReference type="EMBL" id="KZ826376">
    <property type="protein sequence ID" value="PYI03759.1"/>
    <property type="molecule type" value="Genomic_DNA"/>
</dbReference>
<feature type="region of interest" description="Disordered" evidence="1">
    <location>
        <begin position="35"/>
        <end position="110"/>
    </location>
</feature>
<dbReference type="VEuPathDB" id="FungiDB:BO78DRAFT_451155"/>
<protein>
    <submittedName>
        <fullName evidence="2">Uncharacterized protein</fullName>
    </submittedName>
</protein>
<sequence>MTRWTDENKAILLRLIFETQSFTIDLDKIVDAWPTENDKPTAKALSEQLGKYRKPGSSISFSYGKKGKRGATEDPVTPSPRKSRKKNPKKAIEEVSSPVGKGGEVDEEHA</sequence>
<gene>
    <name evidence="2" type="ORF">BO78DRAFT_451155</name>
</gene>
<evidence type="ECO:0000256" key="1">
    <source>
        <dbReference type="SAM" id="MobiDB-lite"/>
    </source>
</evidence>